<dbReference type="Proteomes" id="UP000325577">
    <property type="component" value="Linkage Group LG2"/>
</dbReference>
<accession>A0A5J5ARJ4</accession>
<dbReference type="PANTHER" id="PTHR31541:SF25">
    <property type="entry name" value="GAMMA-GLIADIN B"/>
    <property type="match status" value="1"/>
</dbReference>
<evidence type="ECO:0000313" key="1">
    <source>
        <dbReference type="EMBL" id="KAA8531651.1"/>
    </source>
</evidence>
<evidence type="ECO:0000313" key="2">
    <source>
        <dbReference type="Proteomes" id="UP000325577"/>
    </source>
</evidence>
<dbReference type="GO" id="GO:0003677">
    <property type="term" value="F:DNA binding"/>
    <property type="evidence" value="ECO:0007669"/>
    <property type="project" value="InterPro"/>
</dbReference>
<proteinExistence type="predicted"/>
<dbReference type="PANTHER" id="PTHR31541">
    <property type="entry name" value="B3 DOMAIN PLANT PROTEIN-RELATED"/>
    <property type="match status" value="1"/>
</dbReference>
<gene>
    <name evidence="1" type="ORF">F0562_006632</name>
</gene>
<organism evidence="1 2">
    <name type="scientific">Nyssa sinensis</name>
    <dbReference type="NCBI Taxonomy" id="561372"/>
    <lineage>
        <taxon>Eukaryota</taxon>
        <taxon>Viridiplantae</taxon>
        <taxon>Streptophyta</taxon>
        <taxon>Embryophyta</taxon>
        <taxon>Tracheophyta</taxon>
        <taxon>Spermatophyta</taxon>
        <taxon>Magnoliopsida</taxon>
        <taxon>eudicotyledons</taxon>
        <taxon>Gunneridae</taxon>
        <taxon>Pentapetalae</taxon>
        <taxon>asterids</taxon>
        <taxon>Cornales</taxon>
        <taxon>Nyssaceae</taxon>
        <taxon>Nyssa</taxon>
    </lineage>
</organism>
<dbReference type="InterPro" id="IPR005508">
    <property type="entry name" value="At2g31720-like"/>
</dbReference>
<reference evidence="1 2" key="1">
    <citation type="submission" date="2019-09" db="EMBL/GenBank/DDBJ databases">
        <title>A chromosome-level genome assembly of the Chinese tupelo Nyssa sinensis.</title>
        <authorList>
            <person name="Yang X."/>
            <person name="Kang M."/>
            <person name="Yang Y."/>
            <person name="Xiong H."/>
            <person name="Wang M."/>
            <person name="Zhang Z."/>
            <person name="Wang Z."/>
            <person name="Wu H."/>
            <person name="Ma T."/>
            <person name="Liu J."/>
            <person name="Xi Z."/>
        </authorList>
    </citation>
    <scope>NUCLEOTIDE SEQUENCE [LARGE SCALE GENOMIC DNA]</scope>
    <source>
        <strain evidence="1">J267</strain>
        <tissue evidence="1">Leaf</tissue>
    </source>
</reference>
<dbReference type="EMBL" id="CM018043">
    <property type="protein sequence ID" value="KAA8531651.1"/>
    <property type="molecule type" value="Genomic_DNA"/>
</dbReference>
<dbReference type="Pfam" id="PF03754">
    <property type="entry name" value="At2g31720-like"/>
    <property type="match status" value="1"/>
</dbReference>
<name>A0A5J5ARJ4_9ASTE</name>
<dbReference type="AlphaFoldDB" id="A0A5J5ARJ4"/>
<sequence>MTEQSSMNKKLVDEYLVDMSKEERLRREREKNVRADMKKKIKMINTSLNDQPSDMPIEFKKLIKEMGGDIVKLVMQKALYLGDITPGLNHLSMPLTQIKEKFLNDEDMKIMESHNGNNLASIDVPIIGPSLDEYAAELEEVGHEE</sequence>
<keyword evidence="2" id="KW-1185">Reference proteome</keyword>
<dbReference type="OrthoDB" id="1699758at2759"/>
<protein>
    <submittedName>
        <fullName evidence="1">Uncharacterized protein</fullName>
    </submittedName>
</protein>